<name>A0A6J6KBM7_9ZZZZ</name>
<organism evidence="1">
    <name type="scientific">freshwater metagenome</name>
    <dbReference type="NCBI Taxonomy" id="449393"/>
    <lineage>
        <taxon>unclassified sequences</taxon>
        <taxon>metagenomes</taxon>
        <taxon>ecological metagenomes</taxon>
    </lineage>
</organism>
<proteinExistence type="predicted"/>
<reference evidence="1" key="1">
    <citation type="submission" date="2020-05" db="EMBL/GenBank/DDBJ databases">
        <authorList>
            <person name="Chiriac C."/>
            <person name="Salcher M."/>
            <person name="Ghai R."/>
            <person name="Kavagutti S V."/>
        </authorList>
    </citation>
    <scope>NUCLEOTIDE SEQUENCE</scope>
</reference>
<dbReference type="InterPro" id="IPR016181">
    <property type="entry name" value="Acyl_CoA_acyltransferase"/>
</dbReference>
<dbReference type="PANTHER" id="PTHR41700:SF1">
    <property type="entry name" value="N-ACETYLTRANSFERASE DOMAIN-CONTAINING PROTEIN"/>
    <property type="match status" value="1"/>
</dbReference>
<sequence length="252" mass="27020">MSTAAGPREIAGLSIEVATTPADAALISTIFDEVWSVRAMVSPEIMVAALHNGAYGAIAWRDGQPVGAAFAIVGLPLAGQNKPNLHSHAAGVIATAANGGIGYALKLHQFSWARQHGFGTVTWTFDPLVRRNAWFNIVKLGTQVLGYHQNFYGQLDDGINAGEQSDRLMVRWDIAGKHAPTVADFVDANANDVLVATPADIELLRKTDTAQAASWRDRQRAAFETASKDGMSVVGLNEDYCYVLRSNKDGAQ</sequence>
<dbReference type="EMBL" id="CAEZWB010000049">
    <property type="protein sequence ID" value="CAB4645604.1"/>
    <property type="molecule type" value="Genomic_DNA"/>
</dbReference>
<evidence type="ECO:0000313" key="1">
    <source>
        <dbReference type="EMBL" id="CAB4645604.1"/>
    </source>
</evidence>
<dbReference type="Gene3D" id="3.40.630.30">
    <property type="match status" value="1"/>
</dbReference>
<dbReference type="InterPro" id="IPR038764">
    <property type="entry name" value="GNAT_N_AcTrfase_prd"/>
</dbReference>
<dbReference type="SUPFAM" id="SSF55729">
    <property type="entry name" value="Acyl-CoA N-acyltransferases (Nat)"/>
    <property type="match status" value="1"/>
</dbReference>
<gene>
    <name evidence="1" type="ORF">UFOPK2166_00515</name>
</gene>
<accession>A0A6J6KBM7</accession>
<protein>
    <submittedName>
        <fullName evidence="1">Unannotated protein</fullName>
    </submittedName>
</protein>
<dbReference type="AlphaFoldDB" id="A0A6J6KBM7"/>
<dbReference type="PANTHER" id="PTHR41700">
    <property type="entry name" value="GCN5-RELATED N-ACETYLTRANSFERASE"/>
    <property type="match status" value="1"/>
</dbReference>